<name>A0A3Q3X457_MOLML</name>
<feature type="region of interest" description="Disordered" evidence="1">
    <location>
        <begin position="1"/>
        <end position="24"/>
    </location>
</feature>
<reference evidence="2" key="2">
    <citation type="submission" date="2025-09" db="UniProtKB">
        <authorList>
            <consortium name="Ensembl"/>
        </authorList>
    </citation>
    <scope>IDENTIFICATION</scope>
</reference>
<sequence length="122" mass="13547">VHGHQQGRRGDEDQLQAPQADVRDGKEVVVADVPAAGLLRVALEVRLLVAPDFLSGQHQNRDAEDEEHREPNLPEAGGVFVDTSQLAVILLTNEQKHYFFGENSHVMVIPLIGYGNQIRYKT</sequence>
<evidence type="ECO:0000313" key="3">
    <source>
        <dbReference type="Proteomes" id="UP000261620"/>
    </source>
</evidence>
<dbReference type="Proteomes" id="UP000261620">
    <property type="component" value="Unplaced"/>
</dbReference>
<keyword evidence="3" id="KW-1185">Reference proteome</keyword>
<proteinExistence type="predicted"/>
<dbReference type="OMA" id="HGHQKCR"/>
<reference evidence="2" key="1">
    <citation type="submission" date="2025-08" db="UniProtKB">
        <authorList>
            <consortium name="Ensembl"/>
        </authorList>
    </citation>
    <scope>IDENTIFICATION</scope>
</reference>
<dbReference type="Ensembl" id="ENSMMOT00000026126.1">
    <property type="protein sequence ID" value="ENSMMOP00000025693.1"/>
    <property type="gene ID" value="ENSMMOG00000019470.1"/>
</dbReference>
<dbReference type="STRING" id="94237.ENSMMOP00000025693"/>
<protein>
    <submittedName>
        <fullName evidence="2">Uncharacterized protein</fullName>
    </submittedName>
</protein>
<feature type="region of interest" description="Disordered" evidence="1">
    <location>
        <begin position="56"/>
        <end position="77"/>
    </location>
</feature>
<organism evidence="2 3">
    <name type="scientific">Mola mola</name>
    <name type="common">Ocean sunfish</name>
    <name type="synonym">Tetraodon mola</name>
    <dbReference type="NCBI Taxonomy" id="94237"/>
    <lineage>
        <taxon>Eukaryota</taxon>
        <taxon>Metazoa</taxon>
        <taxon>Chordata</taxon>
        <taxon>Craniata</taxon>
        <taxon>Vertebrata</taxon>
        <taxon>Euteleostomi</taxon>
        <taxon>Actinopterygii</taxon>
        <taxon>Neopterygii</taxon>
        <taxon>Teleostei</taxon>
        <taxon>Neoteleostei</taxon>
        <taxon>Acanthomorphata</taxon>
        <taxon>Eupercaria</taxon>
        <taxon>Tetraodontiformes</taxon>
        <taxon>Molidae</taxon>
        <taxon>Mola</taxon>
    </lineage>
</organism>
<evidence type="ECO:0000256" key="1">
    <source>
        <dbReference type="SAM" id="MobiDB-lite"/>
    </source>
</evidence>
<dbReference type="AlphaFoldDB" id="A0A3Q3X457"/>
<evidence type="ECO:0000313" key="2">
    <source>
        <dbReference type="Ensembl" id="ENSMMOP00000025693.1"/>
    </source>
</evidence>
<feature type="compositionally biased region" description="Basic and acidic residues" evidence="1">
    <location>
        <begin position="59"/>
        <end position="72"/>
    </location>
</feature>
<accession>A0A3Q3X457</accession>